<accession>A0A834CHH0</accession>
<dbReference type="Proteomes" id="UP000646548">
    <property type="component" value="Unassembled WGS sequence"/>
</dbReference>
<proteinExistence type="predicted"/>
<sequence length="53" mass="5855">MWERGFKAMLSMSGRVVLPQLPGLVFALRRMSGDFPKLGGGCTPPEPAEEQMF</sequence>
<comment type="caution">
    <text evidence="1">The sequence shown here is derived from an EMBL/GenBank/DDBJ whole genome shotgun (WGS) entry which is preliminary data.</text>
</comment>
<dbReference type="AlphaFoldDB" id="A0A834CHH0"/>
<evidence type="ECO:0000313" key="2">
    <source>
        <dbReference type="Proteomes" id="UP000646548"/>
    </source>
</evidence>
<evidence type="ECO:0000313" key="1">
    <source>
        <dbReference type="EMBL" id="KAF6727553.1"/>
    </source>
</evidence>
<gene>
    <name evidence="1" type="ORF">FQA47_025509</name>
</gene>
<reference evidence="1" key="1">
    <citation type="journal article" name="BMC Genomics">
        <title>Long-read sequencing and de novo genome assembly of marine medaka (Oryzias melastigma).</title>
        <authorList>
            <person name="Liang P."/>
            <person name="Saqib H.S.A."/>
            <person name="Ni X."/>
            <person name="Shen Y."/>
        </authorList>
    </citation>
    <scope>NUCLEOTIDE SEQUENCE</scope>
    <source>
        <strain evidence="1">Bigg-433</strain>
    </source>
</reference>
<organism evidence="1 2">
    <name type="scientific">Oryzias melastigma</name>
    <name type="common">Marine medaka</name>
    <dbReference type="NCBI Taxonomy" id="30732"/>
    <lineage>
        <taxon>Eukaryota</taxon>
        <taxon>Metazoa</taxon>
        <taxon>Chordata</taxon>
        <taxon>Craniata</taxon>
        <taxon>Vertebrata</taxon>
        <taxon>Euteleostomi</taxon>
        <taxon>Actinopterygii</taxon>
        <taxon>Neopterygii</taxon>
        <taxon>Teleostei</taxon>
        <taxon>Neoteleostei</taxon>
        <taxon>Acanthomorphata</taxon>
        <taxon>Ovalentaria</taxon>
        <taxon>Atherinomorphae</taxon>
        <taxon>Beloniformes</taxon>
        <taxon>Adrianichthyidae</taxon>
        <taxon>Oryziinae</taxon>
        <taxon>Oryzias</taxon>
    </lineage>
</organism>
<dbReference type="EMBL" id="WKFB01000301">
    <property type="protein sequence ID" value="KAF6727553.1"/>
    <property type="molecule type" value="Genomic_DNA"/>
</dbReference>
<protein>
    <submittedName>
        <fullName evidence="1">Uncharacterized protein</fullName>
    </submittedName>
</protein>
<name>A0A834CHH0_ORYME</name>